<name>A0A7N2MPY7_QUELO</name>
<reference evidence="1 2" key="1">
    <citation type="journal article" date="2016" name="G3 (Bethesda)">
        <title>First Draft Assembly and Annotation of the Genome of a California Endemic Oak Quercus lobata Nee (Fagaceae).</title>
        <authorList>
            <person name="Sork V.L."/>
            <person name="Fitz-Gibbon S.T."/>
            <person name="Puiu D."/>
            <person name="Crepeau M."/>
            <person name="Gugger P.F."/>
            <person name="Sherman R."/>
            <person name="Stevens K."/>
            <person name="Langley C.H."/>
            <person name="Pellegrini M."/>
            <person name="Salzberg S.L."/>
        </authorList>
    </citation>
    <scope>NUCLEOTIDE SEQUENCE [LARGE SCALE GENOMIC DNA]</scope>
    <source>
        <strain evidence="1 2">cv. SW786</strain>
    </source>
</reference>
<keyword evidence="2" id="KW-1185">Reference proteome</keyword>
<dbReference type="EMBL" id="LRBV02000010">
    <property type="status" value="NOT_ANNOTATED_CDS"/>
    <property type="molecule type" value="Genomic_DNA"/>
</dbReference>
<dbReference type="InParanoid" id="A0A7N2MPY7"/>
<accession>A0A7N2MPY7</accession>
<dbReference type="Proteomes" id="UP000594261">
    <property type="component" value="Chromosome 10"/>
</dbReference>
<dbReference type="Gramene" id="QL10p025882:mrna">
    <property type="protein sequence ID" value="QL10p025882:mrna"/>
    <property type="gene ID" value="QL10p025882"/>
</dbReference>
<organism evidence="1 2">
    <name type="scientific">Quercus lobata</name>
    <name type="common">Valley oak</name>
    <dbReference type="NCBI Taxonomy" id="97700"/>
    <lineage>
        <taxon>Eukaryota</taxon>
        <taxon>Viridiplantae</taxon>
        <taxon>Streptophyta</taxon>
        <taxon>Embryophyta</taxon>
        <taxon>Tracheophyta</taxon>
        <taxon>Spermatophyta</taxon>
        <taxon>Magnoliopsida</taxon>
        <taxon>eudicotyledons</taxon>
        <taxon>Gunneridae</taxon>
        <taxon>Pentapetalae</taxon>
        <taxon>rosids</taxon>
        <taxon>fabids</taxon>
        <taxon>Fagales</taxon>
        <taxon>Fagaceae</taxon>
        <taxon>Quercus</taxon>
    </lineage>
</organism>
<protein>
    <submittedName>
        <fullName evidence="1">Uncharacterized protein</fullName>
    </submittedName>
</protein>
<dbReference type="AlphaFoldDB" id="A0A7N2MPY7"/>
<evidence type="ECO:0000313" key="1">
    <source>
        <dbReference type="EnsemblPlants" id="QL10p025882:mrna"/>
    </source>
</evidence>
<evidence type="ECO:0000313" key="2">
    <source>
        <dbReference type="Proteomes" id="UP000594261"/>
    </source>
</evidence>
<reference evidence="1" key="2">
    <citation type="submission" date="2021-01" db="UniProtKB">
        <authorList>
            <consortium name="EnsemblPlants"/>
        </authorList>
    </citation>
    <scope>IDENTIFICATION</scope>
</reference>
<proteinExistence type="predicted"/>
<dbReference type="EnsemblPlants" id="QL10p025882:mrna">
    <property type="protein sequence ID" value="QL10p025882:mrna"/>
    <property type="gene ID" value="QL10p025882"/>
</dbReference>
<sequence length="137" mass="15333">MHSASGYHPCTEPWQLIINIASAKLKKTRRSAYAYEAKNLQGEIMFSGVASCAASSAYGAGLEALMEVALKARNMGFNRVIFLSNSKSLVQMSNRERAPNWILLQVFFMEKTKQALEGFASLLCFLLIFQSYSRMAY</sequence>